<dbReference type="Pfam" id="PF21088">
    <property type="entry name" value="MS_channel_1st"/>
    <property type="match status" value="1"/>
</dbReference>
<dbReference type="Proteomes" id="UP001621714">
    <property type="component" value="Unassembled WGS sequence"/>
</dbReference>
<evidence type="ECO:0000256" key="1">
    <source>
        <dbReference type="ARBA" id="ARBA00004651"/>
    </source>
</evidence>
<dbReference type="InterPro" id="IPR006686">
    <property type="entry name" value="MscS_channel_CS"/>
</dbReference>
<dbReference type="InterPro" id="IPR049278">
    <property type="entry name" value="MS_channel_C"/>
</dbReference>
<proteinExistence type="inferred from homology"/>
<protein>
    <submittedName>
        <fullName evidence="11">Mechanosensitive ion channel family protein</fullName>
    </submittedName>
</protein>
<dbReference type="Gene3D" id="3.30.70.100">
    <property type="match status" value="1"/>
</dbReference>
<keyword evidence="12" id="KW-1185">Reference proteome</keyword>
<dbReference type="InterPro" id="IPR011066">
    <property type="entry name" value="MscS_channel_C_sf"/>
</dbReference>
<dbReference type="InterPro" id="IPR049142">
    <property type="entry name" value="MS_channel_1st"/>
</dbReference>
<name>A0ABW8PVK5_9GAMM</name>
<comment type="similarity">
    <text evidence="2">Belongs to the MscS (TC 1.A.23) family.</text>
</comment>
<evidence type="ECO:0000256" key="3">
    <source>
        <dbReference type="ARBA" id="ARBA00022475"/>
    </source>
</evidence>
<dbReference type="Pfam" id="PF00924">
    <property type="entry name" value="MS_channel_2nd"/>
    <property type="match status" value="1"/>
</dbReference>
<feature type="transmembrane region" description="Helical" evidence="7">
    <location>
        <begin position="171"/>
        <end position="190"/>
    </location>
</feature>
<feature type="domain" description="Mechanosensitive ion channel MscS" evidence="8">
    <location>
        <begin position="188"/>
        <end position="257"/>
    </location>
</feature>
<keyword evidence="6 7" id="KW-0472">Membrane</keyword>
<evidence type="ECO:0000256" key="4">
    <source>
        <dbReference type="ARBA" id="ARBA00022692"/>
    </source>
</evidence>
<dbReference type="PROSITE" id="PS01246">
    <property type="entry name" value="UPF0003"/>
    <property type="match status" value="1"/>
</dbReference>
<evidence type="ECO:0000256" key="7">
    <source>
        <dbReference type="SAM" id="Phobius"/>
    </source>
</evidence>
<evidence type="ECO:0000313" key="11">
    <source>
        <dbReference type="EMBL" id="MFK7159924.1"/>
    </source>
</evidence>
<dbReference type="SUPFAM" id="SSF50182">
    <property type="entry name" value="Sm-like ribonucleoproteins"/>
    <property type="match status" value="1"/>
</dbReference>
<dbReference type="InterPro" id="IPR011014">
    <property type="entry name" value="MscS_channel_TM-2"/>
</dbReference>
<dbReference type="InterPro" id="IPR023408">
    <property type="entry name" value="MscS_beta-dom_sf"/>
</dbReference>
<evidence type="ECO:0000256" key="6">
    <source>
        <dbReference type="ARBA" id="ARBA00023136"/>
    </source>
</evidence>
<dbReference type="InterPro" id="IPR006685">
    <property type="entry name" value="MscS_channel_2nd"/>
</dbReference>
<dbReference type="Gene3D" id="2.30.30.60">
    <property type="match status" value="1"/>
</dbReference>
<organism evidence="11 12">
    <name type="scientific">Marinospirillum alkalitolerans</name>
    <dbReference type="NCBI Taxonomy" id="3123374"/>
    <lineage>
        <taxon>Bacteria</taxon>
        <taxon>Pseudomonadati</taxon>
        <taxon>Pseudomonadota</taxon>
        <taxon>Gammaproteobacteria</taxon>
        <taxon>Oceanospirillales</taxon>
        <taxon>Oceanospirillaceae</taxon>
        <taxon>Marinospirillum</taxon>
    </lineage>
</organism>
<dbReference type="EMBL" id="JBANFI010000001">
    <property type="protein sequence ID" value="MFK7159924.1"/>
    <property type="molecule type" value="Genomic_DNA"/>
</dbReference>
<gene>
    <name evidence="11" type="ORF">V6U78_02590</name>
</gene>
<evidence type="ECO:0000313" key="12">
    <source>
        <dbReference type="Proteomes" id="UP001621714"/>
    </source>
</evidence>
<dbReference type="SUPFAM" id="SSF82861">
    <property type="entry name" value="Mechanosensitive channel protein MscS (YggB), transmembrane region"/>
    <property type="match status" value="1"/>
</dbReference>
<evidence type="ECO:0000259" key="10">
    <source>
        <dbReference type="Pfam" id="PF21088"/>
    </source>
</evidence>
<comment type="caution">
    <text evidence="11">The sequence shown here is derived from an EMBL/GenBank/DDBJ whole genome shotgun (WGS) entry which is preliminary data.</text>
</comment>
<dbReference type="Pfam" id="PF21082">
    <property type="entry name" value="MS_channel_3rd"/>
    <property type="match status" value="1"/>
</dbReference>
<reference evidence="11 12" key="1">
    <citation type="submission" date="2024-02" db="EMBL/GenBank/DDBJ databases">
        <title>Marinospirillum sp. MEB 164 isolated from Lonar lake sediment.</title>
        <authorList>
            <person name="Joshi A."/>
            <person name="Thite S."/>
        </authorList>
    </citation>
    <scope>NUCLEOTIDE SEQUENCE [LARGE SCALE GENOMIC DNA]</scope>
    <source>
        <strain evidence="11 12">MEB164</strain>
    </source>
</reference>
<keyword evidence="5 7" id="KW-1133">Transmembrane helix</keyword>
<feature type="domain" description="Mechanosensitive ion channel MscS C-terminal" evidence="9">
    <location>
        <begin position="267"/>
        <end position="351"/>
    </location>
</feature>
<keyword evidence="3" id="KW-1003">Cell membrane</keyword>
<comment type="subcellular location">
    <subcellularLocation>
        <location evidence="1">Cell membrane</location>
        <topology evidence="1">Multi-pass membrane protein</topology>
    </subcellularLocation>
</comment>
<dbReference type="RefSeq" id="WP_405336886.1">
    <property type="nucleotide sequence ID" value="NZ_JBANFI010000001.1"/>
</dbReference>
<dbReference type="InterPro" id="IPR010920">
    <property type="entry name" value="LSM_dom_sf"/>
</dbReference>
<dbReference type="SUPFAM" id="SSF82689">
    <property type="entry name" value="Mechanosensitive channel protein MscS (YggB), C-terminal domain"/>
    <property type="match status" value="1"/>
</dbReference>
<feature type="transmembrane region" description="Helical" evidence="7">
    <location>
        <begin position="20"/>
        <end position="41"/>
    </location>
</feature>
<dbReference type="PANTHER" id="PTHR43634">
    <property type="entry name" value="OW CONDUCTANCE MECHANOSENSITIVE CHANNEL"/>
    <property type="match status" value="1"/>
</dbReference>
<accession>A0ABW8PVK5</accession>
<dbReference type="InterPro" id="IPR045042">
    <property type="entry name" value="YnaI-like"/>
</dbReference>
<evidence type="ECO:0000259" key="9">
    <source>
        <dbReference type="Pfam" id="PF21082"/>
    </source>
</evidence>
<evidence type="ECO:0000256" key="5">
    <source>
        <dbReference type="ARBA" id="ARBA00022989"/>
    </source>
</evidence>
<keyword evidence="4 7" id="KW-0812">Transmembrane</keyword>
<dbReference type="Gene3D" id="1.10.287.1260">
    <property type="match status" value="1"/>
</dbReference>
<evidence type="ECO:0000259" key="8">
    <source>
        <dbReference type="Pfam" id="PF00924"/>
    </source>
</evidence>
<evidence type="ECO:0000256" key="2">
    <source>
        <dbReference type="ARBA" id="ARBA00008017"/>
    </source>
</evidence>
<dbReference type="PANTHER" id="PTHR43634:SF2">
    <property type="entry name" value="LOW CONDUCTANCE MECHANOSENSITIVE CHANNEL YNAI"/>
    <property type="match status" value="1"/>
</dbReference>
<feature type="domain" description="Mechanosensitive ion channel transmembrane helices 2/3" evidence="10">
    <location>
        <begin position="146"/>
        <end position="186"/>
    </location>
</feature>
<sequence length="377" mass="42846">MDMNFYLENLASLGGVIPIDYAWIIQVFIVIFVALLVNYLAKHFFDRLQSRFQATRNPWDDLLLEAARKPVGVMIWVQGLLLALDVMRLHADMDLLGLIDVARRVSVILLITWFVVRLVSGMERLLSDPEARRKPMDLTTAKAISKLLKAAAIITSGLVLLQTLGFSVSGVLAFGGIGGIAIGFAARDLLANFFGALMLYFDRPFAVGDWVRSPDREIEGTVEDIGWRLTRIRTFDQRPLYVPNSVFANIALENPSRMFNRRIFETIGLRYQDADKMQLIIDQVKSYLQQHPELETDKRTLIVNFNTYGPSSLDFFVYTFTKTTNWVEFHRIKQEVLLHIFELIRAAGADIAFPTRTLHLAEADQLTDSPLQQMSQS</sequence>